<accession>A0A370FYZ9</accession>
<evidence type="ECO:0000256" key="3">
    <source>
        <dbReference type="ARBA" id="ARBA00023015"/>
    </source>
</evidence>
<keyword evidence="1 6" id="KW-0597">Phosphoprotein</keyword>
<dbReference type="CDD" id="cd06170">
    <property type="entry name" value="LuxR_C_like"/>
    <property type="match status" value="1"/>
</dbReference>
<proteinExistence type="predicted"/>
<dbReference type="Gene3D" id="3.40.50.2300">
    <property type="match status" value="1"/>
</dbReference>
<evidence type="ECO:0000256" key="4">
    <source>
        <dbReference type="ARBA" id="ARBA00023125"/>
    </source>
</evidence>
<dbReference type="SUPFAM" id="SSF52172">
    <property type="entry name" value="CheY-like"/>
    <property type="match status" value="1"/>
</dbReference>
<evidence type="ECO:0000256" key="6">
    <source>
        <dbReference type="PROSITE-ProRule" id="PRU00169"/>
    </source>
</evidence>
<dbReference type="InterPro" id="IPR000792">
    <property type="entry name" value="Tscrpt_reg_LuxR_C"/>
</dbReference>
<dbReference type="PANTHER" id="PTHR44688:SF16">
    <property type="entry name" value="DNA-BINDING TRANSCRIPTIONAL ACTIVATOR DEVR_DOSR"/>
    <property type="match status" value="1"/>
</dbReference>
<dbReference type="InterPro" id="IPR016032">
    <property type="entry name" value="Sig_transdc_resp-reg_C-effctor"/>
</dbReference>
<evidence type="ECO:0000256" key="1">
    <source>
        <dbReference type="ARBA" id="ARBA00022553"/>
    </source>
</evidence>
<dbReference type="InterPro" id="IPR011006">
    <property type="entry name" value="CheY-like_superfamily"/>
</dbReference>
<dbReference type="SMART" id="SM00421">
    <property type="entry name" value="HTH_LUXR"/>
    <property type="match status" value="1"/>
</dbReference>
<dbReference type="GO" id="GO:0000160">
    <property type="term" value="P:phosphorelay signal transduction system"/>
    <property type="evidence" value="ECO:0007669"/>
    <property type="project" value="UniProtKB-KW"/>
</dbReference>
<dbReference type="Pfam" id="PF00196">
    <property type="entry name" value="GerE"/>
    <property type="match status" value="1"/>
</dbReference>
<protein>
    <submittedName>
        <fullName evidence="10">LuxR family two component transcriptional regulator</fullName>
    </submittedName>
    <submittedName>
        <fullName evidence="9">Response regulator transcription factor</fullName>
    </submittedName>
</protein>
<dbReference type="GO" id="GO:0006355">
    <property type="term" value="P:regulation of DNA-templated transcription"/>
    <property type="evidence" value="ECO:0007669"/>
    <property type="project" value="InterPro"/>
</dbReference>
<keyword evidence="11" id="KW-1185">Reference proteome</keyword>
<dbReference type="InterPro" id="IPR036388">
    <property type="entry name" value="WH-like_DNA-bd_sf"/>
</dbReference>
<keyword evidence="4" id="KW-0238">DNA-binding</keyword>
<dbReference type="EMBL" id="QQAW01000008">
    <property type="protein sequence ID" value="RDI36728.1"/>
    <property type="molecule type" value="Genomic_DNA"/>
</dbReference>
<feature type="modified residue" description="4-aspartylphosphate" evidence="6">
    <location>
        <position position="61"/>
    </location>
</feature>
<dbReference type="SUPFAM" id="SSF46894">
    <property type="entry name" value="C-terminal effector domain of the bipartite response regulators"/>
    <property type="match status" value="1"/>
</dbReference>
<evidence type="ECO:0000256" key="2">
    <source>
        <dbReference type="ARBA" id="ARBA00023012"/>
    </source>
</evidence>
<keyword evidence="3" id="KW-0805">Transcription regulation</keyword>
<dbReference type="PROSITE" id="PS50043">
    <property type="entry name" value="HTH_LUXR_2"/>
    <property type="match status" value="1"/>
</dbReference>
<dbReference type="Proteomes" id="UP000562982">
    <property type="component" value="Unassembled WGS sequence"/>
</dbReference>
<evidence type="ECO:0000313" key="9">
    <source>
        <dbReference type="EMBL" id="MBB2187187.1"/>
    </source>
</evidence>
<dbReference type="AlphaFoldDB" id="A0A370FYZ9"/>
<name>A0A370FYZ9_GLULI</name>
<keyword evidence="2" id="KW-0902">Two-component regulatory system</keyword>
<feature type="domain" description="Response regulatory" evidence="8">
    <location>
        <begin position="12"/>
        <end position="126"/>
    </location>
</feature>
<dbReference type="Proteomes" id="UP000254958">
    <property type="component" value="Unassembled WGS sequence"/>
</dbReference>
<feature type="domain" description="HTH luxR-type" evidence="7">
    <location>
        <begin position="142"/>
        <end position="207"/>
    </location>
</feature>
<dbReference type="PRINTS" id="PR00038">
    <property type="entry name" value="HTHLUXR"/>
</dbReference>
<reference evidence="9 12" key="2">
    <citation type="submission" date="2020-04" db="EMBL/GenBank/DDBJ databases">
        <title>Description of novel Gluconacetobacter.</title>
        <authorList>
            <person name="Sombolestani A."/>
        </authorList>
    </citation>
    <scope>NUCLEOTIDE SEQUENCE [LARGE SCALE GENOMIC DNA]</scope>
    <source>
        <strain evidence="9 12">LMG 1382</strain>
    </source>
</reference>
<dbReference type="EMBL" id="JABEQI010000007">
    <property type="protein sequence ID" value="MBB2187187.1"/>
    <property type="molecule type" value="Genomic_DNA"/>
</dbReference>
<dbReference type="PANTHER" id="PTHR44688">
    <property type="entry name" value="DNA-BINDING TRANSCRIPTIONAL ACTIVATOR DEVR_DOSR"/>
    <property type="match status" value="1"/>
</dbReference>
<dbReference type="PROSITE" id="PS50110">
    <property type="entry name" value="RESPONSE_REGULATORY"/>
    <property type="match status" value="1"/>
</dbReference>
<dbReference type="OrthoDB" id="9782655at2"/>
<keyword evidence="5" id="KW-0804">Transcription</keyword>
<evidence type="ECO:0000313" key="12">
    <source>
        <dbReference type="Proteomes" id="UP000562982"/>
    </source>
</evidence>
<dbReference type="GO" id="GO:0003677">
    <property type="term" value="F:DNA binding"/>
    <property type="evidence" value="ECO:0007669"/>
    <property type="project" value="UniProtKB-KW"/>
</dbReference>
<dbReference type="FunFam" id="3.40.50.2300:FF:000018">
    <property type="entry name" value="DNA-binding transcriptional regulator NtrC"/>
    <property type="match status" value="1"/>
</dbReference>
<dbReference type="Pfam" id="PF00072">
    <property type="entry name" value="Response_reg"/>
    <property type="match status" value="1"/>
</dbReference>
<dbReference type="InterPro" id="IPR001789">
    <property type="entry name" value="Sig_transdc_resp-reg_receiver"/>
</dbReference>
<gene>
    <name evidence="10" type="ORF">C7453_10819</name>
    <name evidence="9" type="ORF">HLH32_12490</name>
</gene>
<organism evidence="10 11">
    <name type="scientific">Gluconacetobacter liquefaciens</name>
    <name type="common">Acetobacter liquefaciens</name>
    <dbReference type="NCBI Taxonomy" id="89584"/>
    <lineage>
        <taxon>Bacteria</taxon>
        <taxon>Pseudomonadati</taxon>
        <taxon>Pseudomonadota</taxon>
        <taxon>Alphaproteobacteria</taxon>
        <taxon>Acetobacterales</taxon>
        <taxon>Acetobacteraceae</taxon>
        <taxon>Gluconacetobacter</taxon>
    </lineage>
</organism>
<comment type="caution">
    <text evidence="10">The sequence shown here is derived from an EMBL/GenBank/DDBJ whole genome shotgun (WGS) entry which is preliminary data.</text>
</comment>
<dbReference type="Gene3D" id="1.10.10.10">
    <property type="entry name" value="Winged helix-like DNA-binding domain superfamily/Winged helix DNA-binding domain"/>
    <property type="match status" value="1"/>
</dbReference>
<evidence type="ECO:0000259" key="8">
    <source>
        <dbReference type="PROSITE" id="PS50110"/>
    </source>
</evidence>
<dbReference type="RefSeq" id="WP_114728090.1">
    <property type="nucleotide sequence ID" value="NZ_BJMI01000017.1"/>
</dbReference>
<evidence type="ECO:0000313" key="10">
    <source>
        <dbReference type="EMBL" id="RDI36728.1"/>
    </source>
</evidence>
<evidence type="ECO:0000256" key="5">
    <source>
        <dbReference type="ARBA" id="ARBA00023163"/>
    </source>
</evidence>
<sequence length="220" mass="23418">MTHDTPPQPAGHVIVIDDDAGIRASLDSLLRSAGHTVTAHADPQEFLRAARPAGPCCLILDVRLGTVDGLAFQATLTEAGLGIPVIIMTGHGDIPMAVRGMRAGAIDFLAKPLDDEALLAAVSRAFAHWSGTQGDNPCPADIRQRYDTLSDRERQVMALVVAGLMNKQIAGHLSLSLPAIKLHRAHVMQKMGARSLADLVRLGEVLSVRDQSVSRYPTSA</sequence>
<evidence type="ECO:0000313" key="11">
    <source>
        <dbReference type="Proteomes" id="UP000254958"/>
    </source>
</evidence>
<dbReference type="SMART" id="SM00448">
    <property type="entry name" value="REC"/>
    <property type="match status" value="1"/>
</dbReference>
<reference evidence="10 11" key="1">
    <citation type="submission" date="2018-07" db="EMBL/GenBank/DDBJ databases">
        <title>Genomic Encyclopedia of Type Strains, Phase IV (KMG-IV): sequencing the most valuable type-strain genomes for metagenomic binning, comparative biology and taxonomic classification.</title>
        <authorList>
            <person name="Goeker M."/>
        </authorList>
    </citation>
    <scope>NUCLEOTIDE SEQUENCE [LARGE SCALE GENOMIC DNA]</scope>
    <source>
        <strain evidence="10 11">DSM 5603</strain>
    </source>
</reference>
<evidence type="ECO:0000259" key="7">
    <source>
        <dbReference type="PROSITE" id="PS50043"/>
    </source>
</evidence>